<feature type="region of interest" description="Disordered" evidence="1">
    <location>
        <begin position="1"/>
        <end position="27"/>
    </location>
</feature>
<dbReference type="Proteomes" id="UP000676325">
    <property type="component" value="Unassembled WGS sequence"/>
</dbReference>
<evidence type="ECO:0000256" key="1">
    <source>
        <dbReference type="SAM" id="MobiDB-lite"/>
    </source>
</evidence>
<accession>A0A941EI69</accession>
<comment type="caution">
    <text evidence="2">The sequence shown here is derived from an EMBL/GenBank/DDBJ whole genome shotgun (WGS) entry which is preliminary data.</text>
</comment>
<name>A0A941EI69_9ACTN</name>
<organism evidence="2 3">
    <name type="scientific">Actinospica acidithermotolerans</name>
    <dbReference type="NCBI Taxonomy" id="2828514"/>
    <lineage>
        <taxon>Bacteria</taxon>
        <taxon>Bacillati</taxon>
        <taxon>Actinomycetota</taxon>
        <taxon>Actinomycetes</taxon>
        <taxon>Catenulisporales</taxon>
        <taxon>Actinospicaceae</taxon>
        <taxon>Actinospica</taxon>
    </lineage>
</organism>
<evidence type="ECO:0000313" key="3">
    <source>
        <dbReference type="Proteomes" id="UP000676325"/>
    </source>
</evidence>
<sequence length="103" mass="11671">MSRPRRNSKWSRPSPDPDDLARSFGYQRTESDAVGEEWIVQQVTGAAAAKSYRCPGCDHEIPPGTPHIVAWPSVPEYGSGGGVTERRHWHTACWNSRGRRRRR</sequence>
<proteinExistence type="predicted"/>
<keyword evidence="3" id="KW-1185">Reference proteome</keyword>
<dbReference type="AlphaFoldDB" id="A0A941EI69"/>
<protein>
    <recommendedName>
        <fullName evidence="4">ATP/GTP-binding protein</fullName>
    </recommendedName>
</protein>
<reference evidence="2" key="1">
    <citation type="submission" date="2021-04" db="EMBL/GenBank/DDBJ databases">
        <title>Genome based classification of Actinospica acidithermotolerans sp. nov., an actinobacterium isolated from an Indonesian hot spring.</title>
        <authorList>
            <person name="Kusuma A.B."/>
            <person name="Putra K.E."/>
            <person name="Nafisah S."/>
            <person name="Loh J."/>
            <person name="Nouioui I."/>
            <person name="Goodfellow M."/>
        </authorList>
    </citation>
    <scope>NUCLEOTIDE SEQUENCE</scope>
    <source>
        <strain evidence="2">MGRD01-02</strain>
    </source>
</reference>
<dbReference type="RefSeq" id="WP_212520689.1">
    <property type="nucleotide sequence ID" value="NZ_JAGSOH010000090.1"/>
</dbReference>
<evidence type="ECO:0008006" key="4">
    <source>
        <dbReference type="Google" id="ProtNLM"/>
    </source>
</evidence>
<evidence type="ECO:0000313" key="2">
    <source>
        <dbReference type="EMBL" id="MBR7829554.1"/>
    </source>
</evidence>
<dbReference type="EMBL" id="JAGSOH010000090">
    <property type="protein sequence ID" value="MBR7829554.1"/>
    <property type="molecule type" value="Genomic_DNA"/>
</dbReference>
<gene>
    <name evidence="2" type="ORF">KDK95_24830</name>
</gene>